<dbReference type="InterPro" id="IPR010342">
    <property type="entry name" value="DUF938"/>
</dbReference>
<dbReference type="PANTHER" id="PTHR20974">
    <property type="entry name" value="UPF0585 PROTEIN CG18661"/>
    <property type="match status" value="1"/>
</dbReference>
<dbReference type="Gene3D" id="3.40.50.150">
    <property type="entry name" value="Vaccinia Virus protein VP39"/>
    <property type="match status" value="1"/>
</dbReference>
<sequence length="225" mass="25490">MCMWMTKVRNYSLSAAKSTKSTMSSASERNKQPILEILQKLLPTDRAMNALEIASGYGTHVSHFAQHFPNIKWQPTDYDQSCVRNIQYTISKLNVNNVLSPLIVDVSKPVNEWPIEVKDRIYDLMLCINMIHITPFACTQGLFNAAGRLLKDKGLLVTYGPYAVNGVLRPASNVNFDRSLRQQNPLWGVRDVNQLDELAFLNGLKLEETFEMPANNKTLVFRKGV</sequence>
<dbReference type="Pfam" id="PF06080">
    <property type="entry name" value="DUF938"/>
    <property type="match status" value="1"/>
</dbReference>
<accession>A0A443QL28</accession>
<evidence type="ECO:0000313" key="3">
    <source>
        <dbReference type="Proteomes" id="UP000285301"/>
    </source>
</evidence>
<dbReference type="Proteomes" id="UP000285301">
    <property type="component" value="Unassembled WGS sequence"/>
</dbReference>
<protein>
    <submittedName>
        <fullName evidence="2">UPF0585 protein C16orf13-like protein</fullName>
    </submittedName>
</protein>
<proteinExistence type="inferred from homology"/>
<dbReference type="OrthoDB" id="10258744at2759"/>
<comment type="similarity">
    <text evidence="1">Belongs to the UPF0585 family.</text>
</comment>
<evidence type="ECO:0000313" key="2">
    <source>
        <dbReference type="EMBL" id="RWS03711.1"/>
    </source>
</evidence>
<dbReference type="EMBL" id="NCKU01006237">
    <property type="protein sequence ID" value="RWS03711.1"/>
    <property type="molecule type" value="Genomic_DNA"/>
</dbReference>
<dbReference type="PANTHER" id="PTHR20974:SF0">
    <property type="entry name" value="UPF0585 PROTEIN CG18661"/>
    <property type="match status" value="1"/>
</dbReference>
<evidence type="ECO:0000256" key="1">
    <source>
        <dbReference type="ARBA" id="ARBA00008308"/>
    </source>
</evidence>
<dbReference type="InterPro" id="IPR029063">
    <property type="entry name" value="SAM-dependent_MTases_sf"/>
</dbReference>
<comment type="caution">
    <text evidence="2">The sequence shown here is derived from an EMBL/GenBank/DDBJ whole genome shotgun (WGS) entry which is preliminary data.</text>
</comment>
<reference evidence="2 3" key="1">
    <citation type="journal article" date="2018" name="Gigascience">
        <title>Genomes of trombidid mites reveal novel predicted allergens and laterally-transferred genes associated with secondary metabolism.</title>
        <authorList>
            <person name="Dong X."/>
            <person name="Chaisiri K."/>
            <person name="Xia D."/>
            <person name="Armstrong S.D."/>
            <person name="Fang Y."/>
            <person name="Donnelly M.J."/>
            <person name="Kadowaki T."/>
            <person name="McGarry J.W."/>
            <person name="Darby A.C."/>
            <person name="Makepeace B.L."/>
        </authorList>
    </citation>
    <scope>NUCLEOTIDE SEQUENCE [LARGE SCALE GENOMIC DNA]</scope>
    <source>
        <strain evidence="2">UoL-WK</strain>
    </source>
</reference>
<dbReference type="SUPFAM" id="SSF53335">
    <property type="entry name" value="S-adenosyl-L-methionine-dependent methyltransferases"/>
    <property type="match status" value="1"/>
</dbReference>
<name>A0A443QL28_9ACAR</name>
<organism evidence="2 3">
    <name type="scientific">Dinothrombium tinctorium</name>
    <dbReference type="NCBI Taxonomy" id="1965070"/>
    <lineage>
        <taxon>Eukaryota</taxon>
        <taxon>Metazoa</taxon>
        <taxon>Ecdysozoa</taxon>
        <taxon>Arthropoda</taxon>
        <taxon>Chelicerata</taxon>
        <taxon>Arachnida</taxon>
        <taxon>Acari</taxon>
        <taxon>Acariformes</taxon>
        <taxon>Trombidiformes</taxon>
        <taxon>Prostigmata</taxon>
        <taxon>Anystina</taxon>
        <taxon>Parasitengona</taxon>
        <taxon>Trombidioidea</taxon>
        <taxon>Trombidiidae</taxon>
        <taxon>Dinothrombium</taxon>
    </lineage>
</organism>
<gene>
    <name evidence="2" type="ORF">B4U79_10487</name>
</gene>
<keyword evidence="3" id="KW-1185">Reference proteome</keyword>
<dbReference type="AlphaFoldDB" id="A0A443QL28"/>